<dbReference type="Gene3D" id="1.25.40.20">
    <property type="entry name" value="Ankyrin repeat-containing domain"/>
    <property type="match status" value="1"/>
</dbReference>
<dbReference type="Pfam" id="PF12796">
    <property type="entry name" value="Ank_2"/>
    <property type="match status" value="1"/>
</dbReference>
<keyword evidence="1" id="KW-0677">Repeat</keyword>
<feature type="repeat" description="ANK" evidence="2">
    <location>
        <begin position="100"/>
        <end position="134"/>
    </location>
</feature>
<protein>
    <submittedName>
        <fullName evidence="3">Ankyrin</fullName>
    </submittedName>
</protein>
<organism evidence="3 4">
    <name type="scientific">Listeria monocytogenes serotype 4a (strain M7)</name>
    <dbReference type="NCBI Taxonomy" id="1030009"/>
    <lineage>
        <taxon>Bacteria</taxon>
        <taxon>Bacillati</taxon>
        <taxon>Bacillota</taxon>
        <taxon>Bacilli</taxon>
        <taxon>Bacillales</taxon>
        <taxon>Listeriaceae</taxon>
        <taxon>Listeria</taxon>
    </lineage>
</organism>
<dbReference type="GO" id="GO:0019208">
    <property type="term" value="F:phosphatase regulator activity"/>
    <property type="evidence" value="ECO:0007669"/>
    <property type="project" value="TreeGrafter"/>
</dbReference>
<reference evidence="3 4" key="1">
    <citation type="journal article" date="2011" name="J. Bacteriol.">
        <title>Genome sequence of the nonpathogenic Listeria monocytogenes serovar 4a strain M7.</title>
        <authorList>
            <person name="Chen J."/>
            <person name="Xia Y."/>
            <person name="Cheng C."/>
            <person name="Fang C."/>
            <person name="Shan Y."/>
            <person name="Jin G."/>
            <person name="Fang W."/>
        </authorList>
    </citation>
    <scope>NUCLEOTIDE SEQUENCE [LARGE SCALE GENOMIC DNA]</scope>
    <source>
        <strain evidence="3 4">M7</strain>
    </source>
</reference>
<dbReference type="InterPro" id="IPR002110">
    <property type="entry name" value="Ankyrin_rpt"/>
</dbReference>
<dbReference type="HOGENOM" id="CLU_000134_18_10_9"/>
<evidence type="ECO:0000313" key="3">
    <source>
        <dbReference type="EMBL" id="AEH92318.1"/>
    </source>
</evidence>
<dbReference type="InterPro" id="IPR051226">
    <property type="entry name" value="PP1_Regulatory_Subunit"/>
</dbReference>
<dbReference type="GO" id="GO:0004857">
    <property type="term" value="F:enzyme inhibitor activity"/>
    <property type="evidence" value="ECO:0007669"/>
    <property type="project" value="TreeGrafter"/>
</dbReference>
<dbReference type="SMART" id="SM00248">
    <property type="entry name" value="ANK"/>
    <property type="match status" value="3"/>
</dbReference>
<dbReference type="SUPFAM" id="SSF48403">
    <property type="entry name" value="Ankyrin repeat"/>
    <property type="match status" value="1"/>
</dbReference>
<dbReference type="RefSeq" id="WP_012581433.1">
    <property type="nucleotide sequence ID" value="NC_017537.1"/>
</dbReference>
<dbReference type="PRINTS" id="PR01415">
    <property type="entry name" value="ANKYRIN"/>
</dbReference>
<feature type="repeat" description="ANK" evidence="2">
    <location>
        <begin position="34"/>
        <end position="66"/>
    </location>
</feature>
<dbReference type="InterPro" id="IPR036770">
    <property type="entry name" value="Ankyrin_rpt-contain_sf"/>
</dbReference>
<evidence type="ECO:0000256" key="1">
    <source>
        <dbReference type="ARBA" id="ARBA00022737"/>
    </source>
</evidence>
<dbReference type="PROSITE" id="PS50088">
    <property type="entry name" value="ANK_REPEAT"/>
    <property type="match status" value="3"/>
</dbReference>
<dbReference type="PANTHER" id="PTHR24179">
    <property type="entry name" value="PROTEIN PHOSPHATASE 1 REGULATORY SUBUNIT 12"/>
    <property type="match status" value="1"/>
</dbReference>
<dbReference type="GO" id="GO:0005737">
    <property type="term" value="C:cytoplasm"/>
    <property type="evidence" value="ECO:0007669"/>
    <property type="project" value="TreeGrafter"/>
</dbReference>
<gene>
    <name evidence="3" type="ordered locus">LMM7_1313</name>
</gene>
<name>A0A0E0UW51_LISMM</name>
<dbReference type="EMBL" id="CP002816">
    <property type="protein sequence ID" value="AEH92318.1"/>
    <property type="molecule type" value="Genomic_DNA"/>
</dbReference>
<proteinExistence type="predicted"/>
<dbReference type="PANTHER" id="PTHR24179:SF29">
    <property type="entry name" value="LD46604P"/>
    <property type="match status" value="1"/>
</dbReference>
<evidence type="ECO:0000313" key="4">
    <source>
        <dbReference type="Proteomes" id="UP000000486"/>
    </source>
</evidence>
<dbReference type="PATRIC" id="fig|1030009.3.peg.1302"/>
<sequence length="146" mass="16436">MFNENELYSVLLSNNFSKIDDFLTKYGIDSVDRDNRSLLMSAVVERKMSVIEYLIKKGSNLNLQDKNGMTALHLAAMHDYAEIVEYLISKGVMVDAEDSNGNTPLWRAAMELPKEAKSIAVLLENGADITKQNKYQISPEDLLSDE</sequence>
<keyword evidence="2" id="KW-0040">ANK repeat</keyword>
<dbReference type="KEGG" id="lmq:LMM7_1313"/>
<evidence type="ECO:0000256" key="2">
    <source>
        <dbReference type="PROSITE-ProRule" id="PRU00023"/>
    </source>
</evidence>
<dbReference type="PROSITE" id="PS50297">
    <property type="entry name" value="ANK_REP_REGION"/>
    <property type="match status" value="3"/>
</dbReference>
<accession>A0A0E0UW51</accession>
<dbReference type="AlphaFoldDB" id="A0A0E0UW51"/>
<feature type="repeat" description="ANK" evidence="2">
    <location>
        <begin position="67"/>
        <end position="99"/>
    </location>
</feature>
<dbReference type="Proteomes" id="UP000000486">
    <property type="component" value="Chromosome"/>
</dbReference>